<gene>
    <name evidence="2" type="ORF">AVDCRST_MAG24-132</name>
</gene>
<sequence length="78" mass="8535">EDHDLPPAGRPVRRRAQRGDRRRRHQRPGPPPARGGPCGRRRPRAGARGDEGPLAAPGPVDGLVPRHQAGLRRPPRSL</sequence>
<evidence type="ECO:0000256" key="1">
    <source>
        <dbReference type="SAM" id="MobiDB-lite"/>
    </source>
</evidence>
<feature type="non-terminal residue" evidence="2">
    <location>
        <position position="1"/>
    </location>
</feature>
<accession>A0A6J4KX75</accession>
<feature type="compositionally biased region" description="Basic residues" evidence="1">
    <location>
        <begin position="11"/>
        <end position="27"/>
    </location>
</feature>
<reference evidence="2" key="1">
    <citation type="submission" date="2020-02" db="EMBL/GenBank/DDBJ databases">
        <authorList>
            <person name="Meier V. D."/>
        </authorList>
    </citation>
    <scope>NUCLEOTIDE SEQUENCE</scope>
    <source>
        <strain evidence="2">AVDCRST_MAG24</strain>
    </source>
</reference>
<protein>
    <submittedName>
        <fullName evidence="2">Uncharacterized protein</fullName>
    </submittedName>
</protein>
<name>A0A6J4KX75_9ACTN</name>
<evidence type="ECO:0000313" key="2">
    <source>
        <dbReference type="EMBL" id="CAA9316897.1"/>
    </source>
</evidence>
<dbReference type="EMBL" id="CADCUF010000019">
    <property type="protein sequence ID" value="CAA9316897.1"/>
    <property type="molecule type" value="Genomic_DNA"/>
</dbReference>
<feature type="compositionally biased region" description="Basic residues" evidence="1">
    <location>
        <begin position="69"/>
        <end position="78"/>
    </location>
</feature>
<organism evidence="2">
    <name type="scientific">uncultured Nocardioidaceae bacterium</name>
    <dbReference type="NCBI Taxonomy" id="253824"/>
    <lineage>
        <taxon>Bacteria</taxon>
        <taxon>Bacillati</taxon>
        <taxon>Actinomycetota</taxon>
        <taxon>Actinomycetes</taxon>
        <taxon>Propionibacteriales</taxon>
        <taxon>Nocardioidaceae</taxon>
        <taxon>environmental samples</taxon>
    </lineage>
</organism>
<feature type="region of interest" description="Disordered" evidence="1">
    <location>
        <begin position="1"/>
        <end position="78"/>
    </location>
</feature>
<proteinExistence type="predicted"/>
<dbReference type="AlphaFoldDB" id="A0A6J4KX75"/>
<feature type="non-terminal residue" evidence="2">
    <location>
        <position position="78"/>
    </location>
</feature>